<gene>
    <name evidence="3" type="primary">spop_20</name>
    <name evidence="3" type="ORF">AVEN_12143_1</name>
</gene>
<dbReference type="OrthoDB" id="45365at2759"/>
<keyword evidence="4" id="KW-1185">Reference proteome</keyword>
<dbReference type="CDD" id="cd00121">
    <property type="entry name" value="MATH"/>
    <property type="match status" value="1"/>
</dbReference>
<dbReference type="PANTHER" id="PTHR24413">
    <property type="entry name" value="SPECKLE-TYPE POZ PROTEIN"/>
    <property type="match status" value="1"/>
</dbReference>
<comment type="caution">
    <text evidence="3">The sequence shown here is derived from an EMBL/GenBank/DDBJ whole genome shotgun (WGS) entry which is preliminary data.</text>
</comment>
<dbReference type="Pfam" id="PF00651">
    <property type="entry name" value="BTB"/>
    <property type="match status" value="1"/>
</dbReference>
<dbReference type="InterPro" id="IPR008974">
    <property type="entry name" value="TRAF-like"/>
</dbReference>
<reference evidence="3 4" key="1">
    <citation type="journal article" date="2019" name="Sci. Rep.">
        <title>Orb-weaving spider Araneus ventricosus genome elucidates the spidroin gene catalogue.</title>
        <authorList>
            <person name="Kono N."/>
            <person name="Nakamura H."/>
            <person name="Ohtoshi R."/>
            <person name="Moran D.A.P."/>
            <person name="Shinohara A."/>
            <person name="Yoshida Y."/>
            <person name="Fujiwara M."/>
            <person name="Mori M."/>
            <person name="Tomita M."/>
            <person name="Arakawa K."/>
        </authorList>
    </citation>
    <scope>NUCLEOTIDE SEQUENCE [LARGE SCALE GENOMIC DNA]</scope>
</reference>
<dbReference type="SUPFAM" id="SSF49599">
    <property type="entry name" value="TRAF domain-like"/>
    <property type="match status" value="1"/>
</dbReference>
<dbReference type="InterPro" id="IPR011333">
    <property type="entry name" value="SKP1/BTB/POZ_sf"/>
</dbReference>
<dbReference type="Gene3D" id="1.25.40.420">
    <property type="match status" value="1"/>
</dbReference>
<dbReference type="SMART" id="SM00225">
    <property type="entry name" value="BTB"/>
    <property type="match status" value="1"/>
</dbReference>
<dbReference type="Pfam" id="PF22486">
    <property type="entry name" value="MATH_2"/>
    <property type="match status" value="1"/>
</dbReference>
<dbReference type="GO" id="GO:0030163">
    <property type="term" value="P:protein catabolic process"/>
    <property type="evidence" value="ECO:0007669"/>
    <property type="project" value="UniProtKB-ARBA"/>
</dbReference>
<protein>
    <submittedName>
        <fullName evidence="3">Speckle-type POZ protein</fullName>
    </submittedName>
</protein>
<dbReference type="PROSITE" id="PS50144">
    <property type="entry name" value="MATH"/>
    <property type="match status" value="1"/>
</dbReference>
<dbReference type="Gene3D" id="2.60.210.10">
    <property type="entry name" value="Apoptosis, Tumor Necrosis Factor Receptor Associated Protein 2, Chain A"/>
    <property type="match status" value="1"/>
</dbReference>
<accession>A0A4Y2Q7U2</accession>
<dbReference type="InterPro" id="IPR000210">
    <property type="entry name" value="BTB/POZ_dom"/>
</dbReference>
<dbReference type="Proteomes" id="UP000499080">
    <property type="component" value="Unassembled WGS sequence"/>
</dbReference>
<dbReference type="EMBL" id="BGPR01012921">
    <property type="protein sequence ID" value="GBN58366.1"/>
    <property type="molecule type" value="Genomic_DNA"/>
</dbReference>
<dbReference type="PROSITE" id="PS50097">
    <property type="entry name" value="BTB"/>
    <property type="match status" value="1"/>
</dbReference>
<feature type="domain" description="MATH" evidence="2">
    <location>
        <begin position="7"/>
        <end position="138"/>
    </location>
</feature>
<evidence type="ECO:0000313" key="4">
    <source>
        <dbReference type="Proteomes" id="UP000499080"/>
    </source>
</evidence>
<dbReference type="Gene3D" id="3.30.710.10">
    <property type="entry name" value="Potassium Channel Kv1.1, Chain A"/>
    <property type="match status" value="1"/>
</dbReference>
<evidence type="ECO:0000313" key="3">
    <source>
        <dbReference type="EMBL" id="GBN58366.1"/>
    </source>
</evidence>
<dbReference type="SMART" id="SM00061">
    <property type="entry name" value="MATH"/>
    <property type="match status" value="1"/>
</dbReference>
<evidence type="ECO:0000259" key="1">
    <source>
        <dbReference type="PROSITE" id="PS50097"/>
    </source>
</evidence>
<dbReference type="AlphaFoldDB" id="A0A4Y2Q7U2"/>
<dbReference type="InterPro" id="IPR002083">
    <property type="entry name" value="MATH/TRAF_dom"/>
</dbReference>
<proteinExistence type="predicted"/>
<organism evidence="3 4">
    <name type="scientific">Araneus ventricosus</name>
    <name type="common">Orbweaver spider</name>
    <name type="synonym">Epeira ventricosa</name>
    <dbReference type="NCBI Taxonomy" id="182803"/>
    <lineage>
        <taxon>Eukaryota</taxon>
        <taxon>Metazoa</taxon>
        <taxon>Ecdysozoa</taxon>
        <taxon>Arthropoda</taxon>
        <taxon>Chelicerata</taxon>
        <taxon>Arachnida</taxon>
        <taxon>Araneae</taxon>
        <taxon>Araneomorphae</taxon>
        <taxon>Entelegynae</taxon>
        <taxon>Araneoidea</taxon>
        <taxon>Araneidae</taxon>
        <taxon>Araneus</taxon>
    </lineage>
</organism>
<dbReference type="CDD" id="cd18186">
    <property type="entry name" value="BTB_POZ_ZBTB_KLHL-like"/>
    <property type="match status" value="1"/>
</dbReference>
<dbReference type="SUPFAM" id="SSF54695">
    <property type="entry name" value="POZ domain"/>
    <property type="match status" value="1"/>
</dbReference>
<name>A0A4Y2Q7U2_ARAVE</name>
<evidence type="ECO:0000259" key="2">
    <source>
        <dbReference type="PROSITE" id="PS50144"/>
    </source>
</evidence>
<feature type="domain" description="BTB" evidence="1">
    <location>
        <begin position="347"/>
        <end position="414"/>
    </location>
</feature>
<sequence length="509" mass="58901">MNNGRSEYVFFWFIENYSYCWHKNGEELDSPNFTIDELQGTIWNLQLHPRGMRDEDEGHISLFLYRSKQDDGPEDVSIKYELSFIAADGSTFCCEKTEYEFKRGDGCGCGKFLKMDKILLRRNSDYLPEDILTVRCKIWKGEGNIQNIGQSSARSRIRVEKNSFLHVVENFSTLQSDAKQTIKIHSHSKKGCFISSSLYFTEGLCCKEKIMIEIVPSNTNQILCKCEFSLLDRSGNVIECGVTDNRYDVARKSIRKLPLSLTREAVLYRKNEYLLDDKLSLICKCTFSSGIEFETIEETLNKVPLDVMKRKRNYVPGKNAYEAAKKLCTNSSVLEDIKSLYINQYLTDVEVKMETKSFQAHKIVLCARSPVFKAMFTNDMKEKNIDCIRVDDLEDDIMQQLLFFLYSDNIENLQWESATQLYYAADKYQIGKLKEVCSSFLVESLTTTNAGELLLLADTHNDNNLKKSVEGFILEHEEEIFVSKEWDMVVKKNPLLVIKTMQSKYQRKN</sequence>